<feature type="region of interest" description="Disordered" evidence="1">
    <location>
        <begin position="75"/>
        <end position="100"/>
    </location>
</feature>
<feature type="domain" description="Acyl-CoA dehydrogenase/oxidase N-terminal" evidence="3">
    <location>
        <begin position="288"/>
        <end position="360"/>
    </location>
</feature>
<name>A0A4C1S7M0_EUMVA</name>
<dbReference type="InterPro" id="IPR037069">
    <property type="entry name" value="AcylCoA_DH/ox_N_sf"/>
</dbReference>
<feature type="compositionally biased region" description="Basic and acidic residues" evidence="1">
    <location>
        <begin position="172"/>
        <end position="188"/>
    </location>
</feature>
<keyword evidence="2" id="KW-1133">Transmembrane helix</keyword>
<dbReference type="AlphaFoldDB" id="A0A4C1S7M0"/>
<comment type="caution">
    <text evidence="4">The sequence shown here is derived from an EMBL/GenBank/DDBJ whole genome shotgun (WGS) entry which is preliminary data.</text>
</comment>
<dbReference type="InterPro" id="IPR009100">
    <property type="entry name" value="AcylCoA_DH/oxidase_NM_dom_sf"/>
</dbReference>
<dbReference type="SUPFAM" id="SSF56645">
    <property type="entry name" value="Acyl-CoA dehydrogenase NM domain-like"/>
    <property type="match status" value="1"/>
</dbReference>
<feature type="region of interest" description="Disordered" evidence="1">
    <location>
        <begin position="172"/>
        <end position="213"/>
    </location>
</feature>
<keyword evidence="5" id="KW-1185">Reference proteome</keyword>
<sequence>MASGERESNGLVFGIIYGMLGGVVIGAVTDNIGLWIALVVPVRDVPPARVVAVHRRRDPVLLTRGKRQPTKCSGACDLGGSHSVPRERRGHVDHPPAPRRRCRHWEPGTYAIRVDERVSMGIRESSGFSRSGSAYDAQHAADSIAELEAQYAAGEIERHAYFEKKRSLCAHAEERDDEGGPDRDRERAPGIGDDDEQRDEAQHCSGEAEPGEGIQGTVASALRCRVLLADRVSDGVVGATVAHRVQRTRADLSSVLEAQATAEEEQMADRETRYRALAERYLPDALLARIRDRAADNDRRNRFFWEDLDDLRDHGYLTLFVPEQFGGPGLSLNQVSRLQQRLAAAAPATALAVNMHLMCIGSSPPRCSRGVIARWRTSSRRSWRARSSRSASASRRTTALYGSHTAAEPLSGAATRSPV</sequence>
<feature type="compositionally biased region" description="Low complexity" evidence="1">
    <location>
        <begin position="388"/>
        <end position="399"/>
    </location>
</feature>
<evidence type="ECO:0000256" key="1">
    <source>
        <dbReference type="SAM" id="MobiDB-lite"/>
    </source>
</evidence>
<keyword evidence="2" id="KW-0472">Membrane</keyword>
<evidence type="ECO:0000313" key="5">
    <source>
        <dbReference type="Proteomes" id="UP000299102"/>
    </source>
</evidence>
<evidence type="ECO:0000259" key="3">
    <source>
        <dbReference type="Pfam" id="PF02771"/>
    </source>
</evidence>
<feature type="region of interest" description="Disordered" evidence="1">
    <location>
        <begin position="386"/>
        <end position="419"/>
    </location>
</feature>
<evidence type="ECO:0000256" key="2">
    <source>
        <dbReference type="SAM" id="Phobius"/>
    </source>
</evidence>
<dbReference type="GO" id="GO:0016627">
    <property type="term" value="F:oxidoreductase activity, acting on the CH-CH group of donors"/>
    <property type="evidence" value="ECO:0007669"/>
    <property type="project" value="InterPro"/>
</dbReference>
<organism evidence="4 5">
    <name type="scientific">Eumeta variegata</name>
    <name type="common">Bagworm moth</name>
    <name type="synonym">Eumeta japonica</name>
    <dbReference type="NCBI Taxonomy" id="151549"/>
    <lineage>
        <taxon>Eukaryota</taxon>
        <taxon>Metazoa</taxon>
        <taxon>Ecdysozoa</taxon>
        <taxon>Arthropoda</taxon>
        <taxon>Hexapoda</taxon>
        <taxon>Insecta</taxon>
        <taxon>Pterygota</taxon>
        <taxon>Neoptera</taxon>
        <taxon>Endopterygota</taxon>
        <taxon>Lepidoptera</taxon>
        <taxon>Glossata</taxon>
        <taxon>Ditrysia</taxon>
        <taxon>Tineoidea</taxon>
        <taxon>Psychidae</taxon>
        <taxon>Oiketicinae</taxon>
        <taxon>Eumeta</taxon>
    </lineage>
</organism>
<dbReference type="Proteomes" id="UP000299102">
    <property type="component" value="Unassembled WGS sequence"/>
</dbReference>
<dbReference type="Gene3D" id="1.10.540.10">
    <property type="entry name" value="Acyl-CoA dehydrogenase/oxidase, N-terminal domain"/>
    <property type="match status" value="1"/>
</dbReference>
<dbReference type="EMBL" id="BGZK01009556">
    <property type="protein sequence ID" value="GBO98314.1"/>
    <property type="molecule type" value="Genomic_DNA"/>
</dbReference>
<dbReference type="Pfam" id="PF02771">
    <property type="entry name" value="Acyl-CoA_dh_N"/>
    <property type="match status" value="1"/>
</dbReference>
<dbReference type="GO" id="GO:0050660">
    <property type="term" value="F:flavin adenine dinucleotide binding"/>
    <property type="evidence" value="ECO:0007669"/>
    <property type="project" value="InterPro"/>
</dbReference>
<feature type="compositionally biased region" description="Basic and acidic residues" evidence="1">
    <location>
        <begin position="84"/>
        <end position="96"/>
    </location>
</feature>
<reference evidence="4 5" key="1">
    <citation type="journal article" date="2019" name="Commun. Biol.">
        <title>The bagworm genome reveals a unique fibroin gene that provides high tensile strength.</title>
        <authorList>
            <person name="Kono N."/>
            <person name="Nakamura H."/>
            <person name="Ohtoshi R."/>
            <person name="Tomita M."/>
            <person name="Numata K."/>
            <person name="Arakawa K."/>
        </authorList>
    </citation>
    <scope>NUCLEOTIDE SEQUENCE [LARGE SCALE GENOMIC DNA]</scope>
</reference>
<gene>
    <name evidence="4" type="primary">ydbM</name>
    <name evidence="4" type="ORF">EVAR_72843_1</name>
</gene>
<dbReference type="InterPro" id="IPR013786">
    <property type="entry name" value="AcylCoA_DH/ox_N"/>
</dbReference>
<accession>A0A4C1S7M0</accession>
<keyword evidence="2" id="KW-0812">Transmembrane</keyword>
<evidence type="ECO:0000313" key="4">
    <source>
        <dbReference type="EMBL" id="GBO98314.1"/>
    </source>
</evidence>
<proteinExistence type="predicted"/>
<feature type="transmembrane region" description="Helical" evidence="2">
    <location>
        <begin position="12"/>
        <end position="38"/>
    </location>
</feature>
<protein>
    <submittedName>
        <fullName evidence="4">Acyl-CoA dehydrogenase YdbM</fullName>
    </submittedName>
</protein>